<evidence type="ECO:0000313" key="2">
    <source>
        <dbReference type="Proteomes" id="UP001374803"/>
    </source>
</evidence>
<dbReference type="RefSeq" id="WP_394840509.1">
    <property type="nucleotide sequence ID" value="NZ_CP089929.1"/>
</dbReference>
<name>A0ABZ2LHI7_9BACT</name>
<accession>A0ABZ2LHI7</accession>
<sequence>MRGWRQVKLTPAQKGEAFKQIVDKIHQVDSTWMAEYQKPANGVALFTGEGRPFGLAIDNEGQVWSTDNIRENTTIDRTALTTIDYSKWKKRK</sequence>
<protein>
    <submittedName>
        <fullName evidence="1">Uncharacterized protein</fullName>
    </submittedName>
</protein>
<proteinExistence type="predicted"/>
<dbReference type="Proteomes" id="UP001374803">
    <property type="component" value="Chromosome"/>
</dbReference>
<organism evidence="1 2">
    <name type="scientific">Pendulispora rubella</name>
    <dbReference type="NCBI Taxonomy" id="2741070"/>
    <lineage>
        <taxon>Bacteria</taxon>
        <taxon>Pseudomonadati</taxon>
        <taxon>Myxococcota</taxon>
        <taxon>Myxococcia</taxon>
        <taxon>Myxococcales</taxon>
        <taxon>Sorangiineae</taxon>
        <taxon>Pendulisporaceae</taxon>
        <taxon>Pendulispora</taxon>
    </lineage>
</organism>
<gene>
    <name evidence="1" type="ORF">LVJ94_24700</name>
</gene>
<keyword evidence="2" id="KW-1185">Reference proteome</keyword>
<dbReference type="EMBL" id="CP089983">
    <property type="protein sequence ID" value="WXB10414.1"/>
    <property type="molecule type" value="Genomic_DNA"/>
</dbReference>
<reference evidence="1" key="1">
    <citation type="submission" date="2021-12" db="EMBL/GenBank/DDBJ databases">
        <title>Discovery of the Pendulisporaceae a myxobacterial family with distinct sporulation behavior and unique specialized metabolism.</title>
        <authorList>
            <person name="Garcia R."/>
            <person name="Popoff A."/>
            <person name="Bader C.D."/>
            <person name="Loehr J."/>
            <person name="Walesch S."/>
            <person name="Walt C."/>
            <person name="Boldt J."/>
            <person name="Bunk B."/>
            <person name="Haeckl F.J.F.P.J."/>
            <person name="Gunesch A.P."/>
            <person name="Birkelbach J."/>
            <person name="Nuebel U."/>
            <person name="Pietschmann T."/>
            <person name="Bach T."/>
            <person name="Mueller R."/>
        </authorList>
    </citation>
    <scope>NUCLEOTIDE SEQUENCE</scope>
    <source>
        <strain evidence="1">MSr11367</strain>
    </source>
</reference>
<evidence type="ECO:0000313" key="1">
    <source>
        <dbReference type="EMBL" id="WXB10414.1"/>
    </source>
</evidence>